<evidence type="ECO:0000313" key="2">
    <source>
        <dbReference type="EMBL" id="CDF36247.1"/>
    </source>
</evidence>
<dbReference type="Proteomes" id="UP000012073">
    <property type="component" value="Unassembled WGS sequence"/>
</dbReference>
<accession>R7QCK6</accession>
<organism evidence="2 3">
    <name type="scientific">Chondrus crispus</name>
    <name type="common">Carrageen Irish moss</name>
    <name type="synonym">Polymorpha crispa</name>
    <dbReference type="NCBI Taxonomy" id="2769"/>
    <lineage>
        <taxon>Eukaryota</taxon>
        <taxon>Rhodophyta</taxon>
        <taxon>Florideophyceae</taxon>
        <taxon>Rhodymeniophycidae</taxon>
        <taxon>Gigartinales</taxon>
        <taxon>Gigartinaceae</taxon>
        <taxon>Chondrus</taxon>
    </lineage>
</organism>
<feature type="region of interest" description="Disordered" evidence="1">
    <location>
        <begin position="750"/>
        <end position="775"/>
    </location>
</feature>
<dbReference type="Gramene" id="CDF36247">
    <property type="protein sequence ID" value="CDF36247"/>
    <property type="gene ID" value="CHC_T00004555001"/>
</dbReference>
<feature type="compositionally biased region" description="Basic residues" evidence="1">
    <location>
        <begin position="233"/>
        <end position="242"/>
    </location>
</feature>
<evidence type="ECO:0000313" key="3">
    <source>
        <dbReference type="Proteomes" id="UP000012073"/>
    </source>
</evidence>
<dbReference type="EMBL" id="HG001768">
    <property type="protein sequence ID" value="CDF36247.1"/>
    <property type="molecule type" value="Genomic_DNA"/>
</dbReference>
<feature type="region of interest" description="Disordered" evidence="1">
    <location>
        <begin position="470"/>
        <end position="489"/>
    </location>
</feature>
<dbReference type="GeneID" id="17323783"/>
<feature type="compositionally biased region" description="Low complexity" evidence="1">
    <location>
        <begin position="255"/>
        <end position="269"/>
    </location>
</feature>
<dbReference type="RefSeq" id="XP_005716066.1">
    <property type="nucleotide sequence ID" value="XM_005716009.1"/>
</dbReference>
<feature type="compositionally biased region" description="Polar residues" evidence="1">
    <location>
        <begin position="572"/>
        <end position="595"/>
    </location>
</feature>
<feature type="region of interest" description="Disordered" evidence="1">
    <location>
        <begin position="919"/>
        <end position="953"/>
    </location>
</feature>
<feature type="compositionally biased region" description="Basic residues" evidence="1">
    <location>
        <begin position="112"/>
        <end position="123"/>
    </location>
</feature>
<feature type="compositionally biased region" description="Basic and acidic residues" evidence="1">
    <location>
        <begin position="556"/>
        <end position="571"/>
    </location>
</feature>
<feature type="region of interest" description="Disordered" evidence="1">
    <location>
        <begin position="556"/>
        <end position="602"/>
    </location>
</feature>
<sequence>MRNRQSWDQRSPLQLPDTVADAARRHSPTPFSPPTPRPVRPLPPLHPGRRPLSNRVASHPATRPPPISTAVAVPEGAHAQPVLNASADVDTFSPPELLYKPAQIAELAPTLQKRKMSVGKRKPNLSSKQTPRKPDARKRKEVAVRNLSKPFSASGDLDGQKKCLSPTPVHGKSLQALQPERKDGYKQASRAKISSTTRRKNKADTEFEVGESPADTKPLQSPIVQLQPEMRSSKRPRLRRSRASPPTTEGVMNASQVSPSLSSSSRLGSPEVIVVPSGEERRSGEMAADPIRVQGGINLNRRVPSSHLNSQAGEEQQLSWVAHKEQSGTAGPPGKAKEGRLSNNESSDDLKGINRSSNGESSGDLEAINRKRKSSTSSLEELAAQSVDKGGERLSSKDSEDNAQSHENVFPRPIKVATARGRKSTSRSRKPSEGTDDSIPVSKTKESSSSSTAKANEGAPWLLENAKNALDRPAQVSRKAPSELLDGYNDPKRLTRLLASSLVIEEARCVPRRDLNRCRRLGPCKTVSRASQKHSLVHNERRLRFKGISRRLLEGAKSHGQEEITLQRKECSSVQDPNSRSSSPSKKVRTSNALSKMQCAHDRSVRDVSIPSQPLEVSADAGIESSDDLLEMFIGTMSPSKRLHEKEMIDIDSFMPECEIQEKDDISSPQGRKTNGPDRLVEKEKNVCSVLQPSSIIAAQQSGPVDSSKGHGAVPHVQDPLSLSISAKVRNESISATQQPSIANATEREAQYAVGGNHPRAPGATGVGEVGQETTPDNQLAISQRQTPAIAPISSTRQEKCTNHNSRLGGDLHGCASTVKASTDREPSDQGVQSSIVRESHGFKVSKERSVFAIGDVLQRASLLPEAAVPDVCWDHSALSKLRDIMGLLGIEVEMDQNSIGKPKVTICPVLLSQGEQLSDFPGIQRPRQAPSLDQMGTHPPAGDGNETSQESSRRLLNTLHSVAMLQR</sequence>
<proteinExistence type="predicted"/>
<feature type="compositionally biased region" description="Polar residues" evidence="1">
    <location>
        <begin position="306"/>
        <end position="319"/>
    </location>
</feature>
<feature type="region of interest" description="Disordered" evidence="1">
    <location>
        <begin position="1"/>
        <end position="75"/>
    </location>
</feature>
<keyword evidence="3" id="KW-1185">Reference proteome</keyword>
<feature type="compositionally biased region" description="Basic residues" evidence="1">
    <location>
        <begin position="420"/>
        <end position="429"/>
    </location>
</feature>
<dbReference type="KEGG" id="ccp:CHC_T00004555001"/>
<name>R7QCK6_CHOCR</name>
<dbReference type="AlphaFoldDB" id="R7QCK6"/>
<feature type="compositionally biased region" description="Polar residues" evidence="1">
    <location>
        <begin position="1"/>
        <end position="12"/>
    </location>
</feature>
<feature type="region of interest" description="Disordered" evidence="1">
    <location>
        <begin position="109"/>
        <end position="460"/>
    </location>
</feature>
<feature type="compositionally biased region" description="Pro residues" evidence="1">
    <location>
        <begin position="30"/>
        <end position="46"/>
    </location>
</feature>
<gene>
    <name evidence="2" type="ORF">CHC_T00004555001</name>
</gene>
<reference evidence="3" key="1">
    <citation type="journal article" date="2013" name="Proc. Natl. Acad. Sci. U.S.A.">
        <title>Genome structure and metabolic features in the red seaweed Chondrus crispus shed light on evolution of the Archaeplastida.</title>
        <authorList>
            <person name="Collen J."/>
            <person name="Porcel B."/>
            <person name="Carre W."/>
            <person name="Ball S.G."/>
            <person name="Chaparro C."/>
            <person name="Tonon T."/>
            <person name="Barbeyron T."/>
            <person name="Michel G."/>
            <person name="Noel B."/>
            <person name="Valentin K."/>
            <person name="Elias M."/>
            <person name="Artiguenave F."/>
            <person name="Arun A."/>
            <person name="Aury J.M."/>
            <person name="Barbosa-Neto J.F."/>
            <person name="Bothwell J.H."/>
            <person name="Bouget F.Y."/>
            <person name="Brillet L."/>
            <person name="Cabello-Hurtado F."/>
            <person name="Capella-Gutierrez S."/>
            <person name="Charrier B."/>
            <person name="Cladiere L."/>
            <person name="Cock J.M."/>
            <person name="Coelho S.M."/>
            <person name="Colleoni C."/>
            <person name="Czjzek M."/>
            <person name="Da Silva C."/>
            <person name="Delage L."/>
            <person name="Denoeud F."/>
            <person name="Deschamps P."/>
            <person name="Dittami S.M."/>
            <person name="Gabaldon T."/>
            <person name="Gachon C.M."/>
            <person name="Groisillier A."/>
            <person name="Herve C."/>
            <person name="Jabbari K."/>
            <person name="Katinka M."/>
            <person name="Kloareg B."/>
            <person name="Kowalczyk N."/>
            <person name="Labadie K."/>
            <person name="Leblanc C."/>
            <person name="Lopez P.J."/>
            <person name="McLachlan D.H."/>
            <person name="Meslet-Cladiere L."/>
            <person name="Moustafa A."/>
            <person name="Nehr Z."/>
            <person name="Nyvall Collen P."/>
            <person name="Panaud O."/>
            <person name="Partensky F."/>
            <person name="Poulain J."/>
            <person name="Rensing S.A."/>
            <person name="Rousvoal S."/>
            <person name="Samson G."/>
            <person name="Symeonidi A."/>
            <person name="Weissenbach J."/>
            <person name="Zambounis A."/>
            <person name="Wincker P."/>
            <person name="Boyen C."/>
        </authorList>
    </citation>
    <scope>NUCLEOTIDE SEQUENCE [LARGE SCALE GENOMIC DNA]</scope>
    <source>
        <strain evidence="3">cv. Stackhouse</strain>
    </source>
</reference>
<feature type="compositionally biased region" description="Basic and acidic residues" evidence="1">
    <location>
        <begin position="389"/>
        <end position="404"/>
    </location>
</feature>
<protein>
    <submittedName>
        <fullName evidence="2">Uncharacterized protein</fullName>
    </submittedName>
</protein>
<evidence type="ECO:0000256" key="1">
    <source>
        <dbReference type="SAM" id="MobiDB-lite"/>
    </source>
</evidence>